<comment type="similarity">
    <text evidence="1">Belongs to the GSP E family.</text>
</comment>
<dbReference type="GO" id="GO:0005524">
    <property type="term" value="F:ATP binding"/>
    <property type="evidence" value="ECO:0007669"/>
    <property type="project" value="UniProtKB-KW"/>
</dbReference>
<dbReference type="SUPFAM" id="SSF52540">
    <property type="entry name" value="P-loop containing nucleoside triphosphate hydrolases"/>
    <property type="match status" value="1"/>
</dbReference>
<proteinExistence type="inferred from homology"/>
<evidence type="ECO:0000313" key="6">
    <source>
        <dbReference type="Proteomes" id="UP000175707"/>
    </source>
</evidence>
<name>A0A1E7YSJ7_9PROT</name>
<dbReference type="GO" id="GO:0005886">
    <property type="term" value="C:plasma membrane"/>
    <property type="evidence" value="ECO:0007669"/>
    <property type="project" value="TreeGrafter"/>
</dbReference>
<accession>A0A1E7YSJ7</accession>
<dbReference type="EMBL" id="LZYH01000946">
    <property type="protein sequence ID" value="OFC44589.1"/>
    <property type="molecule type" value="Genomic_DNA"/>
</dbReference>
<evidence type="ECO:0000256" key="2">
    <source>
        <dbReference type="ARBA" id="ARBA00022741"/>
    </source>
</evidence>
<dbReference type="Gene3D" id="3.40.50.300">
    <property type="entry name" value="P-loop containing nucleotide triphosphate hydrolases"/>
    <property type="match status" value="1"/>
</dbReference>
<organism evidence="5 6">
    <name type="scientific">Acidithiobacillus caldus</name>
    <dbReference type="NCBI Taxonomy" id="33059"/>
    <lineage>
        <taxon>Bacteria</taxon>
        <taxon>Pseudomonadati</taxon>
        <taxon>Pseudomonadota</taxon>
        <taxon>Acidithiobacillia</taxon>
        <taxon>Acidithiobacillales</taxon>
        <taxon>Acidithiobacillaceae</taxon>
        <taxon>Acidithiobacillus</taxon>
    </lineage>
</organism>
<dbReference type="AlphaFoldDB" id="A0A1E7YSJ7"/>
<dbReference type="PANTHER" id="PTHR30258:SF1">
    <property type="entry name" value="PROTEIN TRANSPORT PROTEIN HOFB HOMOLOG"/>
    <property type="match status" value="1"/>
</dbReference>
<evidence type="ECO:0000256" key="1">
    <source>
        <dbReference type="ARBA" id="ARBA00006611"/>
    </source>
</evidence>
<sequence>MASILDHFIPWTADAPVPGVDGLMLPKTLGKGTDSLHAAMLQVGYKKHEILYIQDYVRVSGVREQDAVLHLGIGEHDRIAAALALWKGVPWLPIQGGKSLDVRYLRPYAVPLQPGESHSSSVPLATSSKGILYAVSSLDAFQKQNIQTHLMMDIVGKIADAEQQIQRWPAAERTFSDALFSLNLLPENVLRYLREQLDLQQASGIDTNLADLAWREGEISAPVLFRILQAIDESSVPDDLRRDPFVQLGNRATLELPDIHLAITSTGTVESLYQRNIRDTGRAFVEACLLETEDRYNTIINRMLIHAAYQGYSDIHMSPLPMAGLIERRKDGVKGLLRAFPIQEYIRLVGIILNRMGNVDTRLQAEGRIPEDQLPPELAGRFEFRVQYMSVVQGNGETGTLTLRVLNLMNETAVLETLGFEPQDLSYIRKVLHTGKGLVLTTGATGSGKTTTIYAMMRAIDSIQTSVQSVENPVEIRVGLWRQHQLLREKSEAVEWGDWNKGLLRNDPDVVLQGEVRNADLFEQVADMANTGHLVFTTFHASSAVLAIGRLRQMRTTHGDALDIDMIASLMHCIIAQGLARRLCPYCALPDDRDETRRFLAALPEDLRKAATPKRACDTGCPHCSETGYTGRFLVYEILRFTQEIRDKIVAGSALSEIENTLTEENTKIGKLRRHIALGETSLEEAYRLSGEIL</sequence>
<evidence type="ECO:0000256" key="3">
    <source>
        <dbReference type="ARBA" id="ARBA00022840"/>
    </source>
</evidence>
<keyword evidence="3" id="KW-0067">ATP-binding</keyword>
<protein>
    <recommendedName>
        <fullName evidence="4">Bacterial type II secretion system protein E domain-containing protein</fullName>
    </recommendedName>
</protein>
<evidence type="ECO:0000313" key="5">
    <source>
        <dbReference type="EMBL" id="OFC44589.1"/>
    </source>
</evidence>
<dbReference type="InterPro" id="IPR027417">
    <property type="entry name" value="P-loop_NTPase"/>
</dbReference>
<comment type="caution">
    <text evidence="5">The sequence shown here is derived from an EMBL/GenBank/DDBJ whole genome shotgun (WGS) entry which is preliminary data.</text>
</comment>
<dbReference type="InterPro" id="IPR001482">
    <property type="entry name" value="T2SS/T4SS_dom"/>
</dbReference>
<keyword evidence="2" id="KW-0547">Nucleotide-binding</keyword>
<dbReference type="Gene3D" id="3.30.450.90">
    <property type="match status" value="1"/>
</dbReference>
<dbReference type="GO" id="GO:0016887">
    <property type="term" value="F:ATP hydrolysis activity"/>
    <property type="evidence" value="ECO:0007669"/>
    <property type="project" value="TreeGrafter"/>
</dbReference>
<dbReference type="PANTHER" id="PTHR30258">
    <property type="entry name" value="TYPE II SECRETION SYSTEM PROTEIN GSPE-RELATED"/>
    <property type="match status" value="1"/>
</dbReference>
<dbReference type="Pfam" id="PF00437">
    <property type="entry name" value="T2SSE"/>
    <property type="match status" value="1"/>
</dbReference>
<feature type="domain" description="Bacterial type II secretion system protein E" evidence="4">
    <location>
        <begin position="297"/>
        <end position="688"/>
    </location>
</feature>
<reference evidence="5 6" key="1">
    <citation type="submission" date="2016-06" db="EMBL/GenBank/DDBJ databases">
        <title>Gene turnover analysis identifies the evolutionary adaptation of the extremophile Acidithiobacillus caldus.</title>
        <authorList>
            <person name="Zhang X."/>
        </authorList>
    </citation>
    <scope>NUCLEOTIDE SEQUENCE [LARGE SCALE GENOMIC DNA]</scope>
    <source>
        <strain evidence="5 6">S1</strain>
    </source>
</reference>
<gene>
    <name evidence="5" type="ORF">BAE30_14145</name>
</gene>
<evidence type="ECO:0000259" key="4">
    <source>
        <dbReference type="Pfam" id="PF00437"/>
    </source>
</evidence>
<dbReference type="Proteomes" id="UP000175707">
    <property type="component" value="Unassembled WGS sequence"/>
</dbReference>